<dbReference type="SUPFAM" id="SSF52833">
    <property type="entry name" value="Thioredoxin-like"/>
    <property type="match status" value="1"/>
</dbReference>
<evidence type="ECO:0000259" key="2">
    <source>
        <dbReference type="PROSITE" id="PS51352"/>
    </source>
</evidence>
<dbReference type="InterPro" id="IPR000866">
    <property type="entry name" value="AhpC/TSA"/>
</dbReference>
<dbReference type="STRING" id="1802583.A2311_01365"/>
<evidence type="ECO:0000313" key="4">
    <source>
        <dbReference type="Proteomes" id="UP000178951"/>
    </source>
</evidence>
<evidence type="ECO:0000256" key="1">
    <source>
        <dbReference type="SAM" id="SignalP"/>
    </source>
</evidence>
<proteinExistence type="predicted"/>
<dbReference type="EMBL" id="MEUF01000016">
    <property type="protein sequence ID" value="OGC36295.1"/>
    <property type="molecule type" value="Genomic_DNA"/>
</dbReference>
<comment type="caution">
    <text evidence="3">The sequence shown here is derived from an EMBL/GenBank/DDBJ whole genome shotgun (WGS) entry which is preliminary data.</text>
</comment>
<name>A0A1F4TU97_UNCSA</name>
<keyword evidence="1" id="KW-0732">Signal</keyword>
<sequence length="155" mass="17173">MKRILFILILACSLAGVVLAEELAANFSLPALDGKKVTLNDFLGKKPVIVTFFASWSDPCKKALKGLQEIQISHEATVKIIAVSYDKKAKELKEFLAAADLPFAVVSDKKLSTADDYKILVLPTTYCINRDGKIDKVLVDYDANVKNSIIEWLNR</sequence>
<accession>A0A1F4TU97</accession>
<reference evidence="3 4" key="1">
    <citation type="journal article" date="2016" name="Nat. Commun.">
        <title>Thousands of microbial genomes shed light on interconnected biogeochemical processes in an aquifer system.</title>
        <authorList>
            <person name="Anantharaman K."/>
            <person name="Brown C.T."/>
            <person name="Hug L.A."/>
            <person name="Sharon I."/>
            <person name="Castelle C.J."/>
            <person name="Probst A.J."/>
            <person name="Thomas B.C."/>
            <person name="Singh A."/>
            <person name="Wilkins M.J."/>
            <person name="Karaoz U."/>
            <person name="Brodie E.L."/>
            <person name="Williams K.H."/>
            <person name="Hubbard S.S."/>
            <person name="Banfield J.F."/>
        </authorList>
    </citation>
    <scope>NUCLEOTIDE SEQUENCE [LARGE SCALE GENOMIC DNA]</scope>
</reference>
<feature type="chain" id="PRO_5009514684" description="Thioredoxin domain-containing protein" evidence="1">
    <location>
        <begin position="21"/>
        <end position="155"/>
    </location>
</feature>
<dbReference type="Pfam" id="PF00578">
    <property type="entry name" value="AhpC-TSA"/>
    <property type="match status" value="1"/>
</dbReference>
<dbReference type="Gene3D" id="3.40.30.10">
    <property type="entry name" value="Glutaredoxin"/>
    <property type="match status" value="1"/>
</dbReference>
<feature type="signal peptide" evidence="1">
    <location>
        <begin position="1"/>
        <end position="20"/>
    </location>
</feature>
<dbReference type="GO" id="GO:0016491">
    <property type="term" value="F:oxidoreductase activity"/>
    <property type="evidence" value="ECO:0007669"/>
    <property type="project" value="InterPro"/>
</dbReference>
<dbReference type="GO" id="GO:0016209">
    <property type="term" value="F:antioxidant activity"/>
    <property type="evidence" value="ECO:0007669"/>
    <property type="project" value="InterPro"/>
</dbReference>
<dbReference type="AlphaFoldDB" id="A0A1F4TU97"/>
<feature type="domain" description="Thioredoxin" evidence="2">
    <location>
        <begin position="18"/>
        <end position="155"/>
    </location>
</feature>
<dbReference type="InterPro" id="IPR013766">
    <property type="entry name" value="Thioredoxin_domain"/>
</dbReference>
<dbReference type="PROSITE" id="PS51352">
    <property type="entry name" value="THIOREDOXIN_2"/>
    <property type="match status" value="1"/>
</dbReference>
<dbReference type="Proteomes" id="UP000178951">
    <property type="component" value="Unassembled WGS sequence"/>
</dbReference>
<dbReference type="PANTHER" id="PTHR42852:SF17">
    <property type="entry name" value="THIOREDOXIN-LIKE PROTEIN HI_1115"/>
    <property type="match status" value="1"/>
</dbReference>
<dbReference type="InterPro" id="IPR050553">
    <property type="entry name" value="Thioredoxin_ResA/DsbE_sf"/>
</dbReference>
<dbReference type="CDD" id="cd02966">
    <property type="entry name" value="TlpA_like_family"/>
    <property type="match status" value="1"/>
</dbReference>
<dbReference type="PANTHER" id="PTHR42852">
    <property type="entry name" value="THIOL:DISULFIDE INTERCHANGE PROTEIN DSBE"/>
    <property type="match status" value="1"/>
</dbReference>
<gene>
    <name evidence="3" type="ORF">A2311_01365</name>
</gene>
<dbReference type="InterPro" id="IPR036249">
    <property type="entry name" value="Thioredoxin-like_sf"/>
</dbReference>
<protein>
    <recommendedName>
        <fullName evidence="2">Thioredoxin domain-containing protein</fullName>
    </recommendedName>
</protein>
<organism evidence="3 4">
    <name type="scientific">candidate division WOR-1 bacterium RIFOXYB2_FULL_48_7</name>
    <dbReference type="NCBI Taxonomy" id="1802583"/>
    <lineage>
        <taxon>Bacteria</taxon>
        <taxon>Bacillati</taxon>
        <taxon>Saganbacteria</taxon>
    </lineage>
</organism>
<evidence type="ECO:0000313" key="3">
    <source>
        <dbReference type="EMBL" id="OGC36295.1"/>
    </source>
</evidence>